<reference evidence="3 4" key="1">
    <citation type="submission" date="2015-12" db="EMBL/GenBank/DDBJ databases">
        <title>The genome of Folsomia candida.</title>
        <authorList>
            <person name="Faddeeva A."/>
            <person name="Derks M.F."/>
            <person name="Anvar Y."/>
            <person name="Smit S."/>
            <person name="Van Straalen N."/>
            <person name="Roelofs D."/>
        </authorList>
    </citation>
    <scope>NUCLEOTIDE SEQUENCE [LARGE SCALE GENOMIC DNA]</scope>
    <source>
        <strain evidence="3 4">VU population</strain>
        <tissue evidence="3">Whole body</tissue>
    </source>
</reference>
<sequence length="395" mass="43041">MCKSVKGAAYFGSSVHIVAAFVFLVWFLFDTVITEVHINLWKCLPSGDDPPRKYNELVHYLNLPFKFLYYTCLCVTGVYIFRGVERNAPRVIKFALLVFVIVQVISLALFITISLNYWDDENHSNGERLPVAASRLVDPRSIPIQSSSSDPDQLYEVVGSDEDSGESYSINIEVFSHPPEVHHSGTLDIVTQRPRVQPVNFNSNNLNNGDEIGGGGGGDDVSKSSGSGPENLIIRTATNSTEVTTTTESPIGFDVITATTTGRDYSSSSSSNGDDGVVRIVHDDGREFLTYPSAPQSMLLEPESDPTSPTFGDEFTAVLEPPTLLPPITTPMPRPADPVEPDVVLVKVVRGGKVAERKLSHEQLVTLVFQVLLVGFNAVGSVLYVGVLIVHLTTL</sequence>
<keyword evidence="2" id="KW-1133">Transmembrane helix</keyword>
<dbReference type="OrthoDB" id="10611452at2759"/>
<protein>
    <submittedName>
        <fullName evidence="3">Uncharacterized protein</fullName>
    </submittedName>
</protein>
<evidence type="ECO:0000313" key="3">
    <source>
        <dbReference type="EMBL" id="OXA40561.1"/>
    </source>
</evidence>
<feature type="transmembrane region" description="Helical" evidence="2">
    <location>
        <begin position="367"/>
        <end position="390"/>
    </location>
</feature>
<feature type="compositionally biased region" description="Low complexity" evidence="1">
    <location>
        <begin position="236"/>
        <end position="246"/>
    </location>
</feature>
<proteinExistence type="predicted"/>
<accession>A0A226D7F3</accession>
<gene>
    <name evidence="3" type="ORF">Fcan01_24621</name>
</gene>
<keyword evidence="2" id="KW-0472">Membrane</keyword>
<feature type="transmembrane region" description="Helical" evidence="2">
    <location>
        <begin position="7"/>
        <end position="29"/>
    </location>
</feature>
<keyword evidence="2" id="KW-0812">Transmembrane</keyword>
<name>A0A226D7F3_FOLCA</name>
<dbReference type="AlphaFoldDB" id="A0A226D7F3"/>
<dbReference type="EMBL" id="LNIX01000033">
    <property type="protein sequence ID" value="OXA40561.1"/>
    <property type="molecule type" value="Genomic_DNA"/>
</dbReference>
<feature type="transmembrane region" description="Helical" evidence="2">
    <location>
        <begin position="67"/>
        <end position="84"/>
    </location>
</feature>
<dbReference type="Proteomes" id="UP000198287">
    <property type="component" value="Unassembled WGS sequence"/>
</dbReference>
<evidence type="ECO:0000256" key="2">
    <source>
        <dbReference type="SAM" id="Phobius"/>
    </source>
</evidence>
<keyword evidence="4" id="KW-1185">Reference proteome</keyword>
<feature type="region of interest" description="Disordered" evidence="1">
    <location>
        <begin position="201"/>
        <end position="246"/>
    </location>
</feature>
<organism evidence="3 4">
    <name type="scientific">Folsomia candida</name>
    <name type="common">Springtail</name>
    <dbReference type="NCBI Taxonomy" id="158441"/>
    <lineage>
        <taxon>Eukaryota</taxon>
        <taxon>Metazoa</taxon>
        <taxon>Ecdysozoa</taxon>
        <taxon>Arthropoda</taxon>
        <taxon>Hexapoda</taxon>
        <taxon>Collembola</taxon>
        <taxon>Entomobryomorpha</taxon>
        <taxon>Isotomoidea</taxon>
        <taxon>Isotomidae</taxon>
        <taxon>Proisotominae</taxon>
        <taxon>Folsomia</taxon>
    </lineage>
</organism>
<evidence type="ECO:0000256" key="1">
    <source>
        <dbReference type="SAM" id="MobiDB-lite"/>
    </source>
</evidence>
<evidence type="ECO:0000313" key="4">
    <source>
        <dbReference type="Proteomes" id="UP000198287"/>
    </source>
</evidence>
<comment type="caution">
    <text evidence="3">The sequence shown here is derived from an EMBL/GenBank/DDBJ whole genome shotgun (WGS) entry which is preliminary data.</text>
</comment>
<feature type="transmembrane region" description="Helical" evidence="2">
    <location>
        <begin position="96"/>
        <end position="118"/>
    </location>
</feature>